<dbReference type="WBParaSite" id="MCU_010315-RA">
    <property type="protein sequence ID" value="MCU_010315-RA"/>
    <property type="gene ID" value="MCU_010315"/>
</dbReference>
<proteinExistence type="predicted"/>
<organism evidence="1">
    <name type="scientific">Mesocestoides corti</name>
    <name type="common">Flatworm</name>
    <dbReference type="NCBI Taxonomy" id="53468"/>
    <lineage>
        <taxon>Eukaryota</taxon>
        <taxon>Metazoa</taxon>
        <taxon>Spiralia</taxon>
        <taxon>Lophotrochozoa</taxon>
        <taxon>Platyhelminthes</taxon>
        <taxon>Cestoda</taxon>
        <taxon>Eucestoda</taxon>
        <taxon>Cyclophyllidea</taxon>
        <taxon>Mesocestoididae</taxon>
        <taxon>Mesocestoides</taxon>
    </lineage>
</organism>
<protein>
    <submittedName>
        <fullName evidence="1">Uncharacterized protein</fullName>
    </submittedName>
</protein>
<accession>A0A5K3FT45</accession>
<evidence type="ECO:0000313" key="1">
    <source>
        <dbReference type="WBParaSite" id="MCU_010315-RA"/>
    </source>
</evidence>
<sequence length="67" mass="7620">MACGNGRQKTRVGHDRGIVYGERRDQRGGLGWKVSDMWFWLVIGQQSLFCCTSLLPIRARVFYSGVV</sequence>
<name>A0A5K3FT45_MESCO</name>
<dbReference type="AlphaFoldDB" id="A0A5K3FT45"/>
<reference evidence="1" key="1">
    <citation type="submission" date="2019-11" db="UniProtKB">
        <authorList>
            <consortium name="WormBaseParasite"/>
        </authorList>
    </citation>
    <scope>IDENTIFICATION</scope>
</reference>